<evidence type="ECO:0000313" key="2">
    <source>
        <dbReference type="Proteomes" id="UP000297866"/>
    </source>
</evidence>
<protein>
    <submittedName>
        <fullName evidence="1">Uncharacterized protein</fullName>
    </submittedName>
</protein>
<comment type="caution">
    <text evidence="1">The sequence shown here is derived from an EMBL/GenBank/DDBJ whole genome shotgun (WGS) entry which is preliminary data.</text>
</comment>
<keyword evidence="2" id="KW-1185">Reference proteome</keyword>
<dbReference type="AlphaFoldDB" id="A0A4R8UCK1"/>
<dbReference type="Proteomes" id="UP000297866">
    <property type="component" value="Unassembled WGS sequence"/>
</dbReference>
<gene>
    <name evidence="1" type="ORF">E3O23_11835</name>
</gene>
<dbReference type="EMBL" id="SOEZ01000057">
    <property type="protein sequence ID" value="TFB49526.1"/>
    <property type="molecule type" value="Genomic_DNA"/>
</dbReference>
<name>A0A4R8UCK1_9MICO</name>
<evidence type="ECO:0000313" key="1">
    <source>
        <dbReference type="EMBL" id="TFB49526.1"/>
    </source>
</evidence>
<proteinExistence type="predicted"/>
<accession>A0A4R8UCK1</accession>
<reference evidence="1 2" key="1">
    <citation type="submission" date="2019-03" db="EMBL/GenBank/DDBJ databases">
        <title>Genomics of glacier-inhabiting Cryobacterium strains.</title>
        <authorList>
            <person name="Liu Q."/>
            <person name="Xin Y.-H."/>
        </authorList>
    </citation>
    <scope>NUCLEOTIDE SEQUENCE [LARGE SCALE GENOMIC DNA]</scope>
    <source>
        <strain evidence="1 2">Sr47</strain>
    </source>
</reference>
<sequence length="120" mass="13657">MRSDEQMLEDVVNYRGDVPRAIVLLREALGDRDEDAGQHVLTIWAARAVTMMFHAGTVNADDCRTWARFLLGRRDVALMPGSEYEMLEFLEDWSFPDVGGPIDADSVSVWQLRFDSMEFG</sequence>
<organism evidence="1 2">
    <name type="scientific">Cryobacterium tagatosivorans</name>
    <dbReference type="NCBI Taxonomy" id="1259199"/>
    <lineage>
        <taxon>Bacteria</taxon>
        <taxon>Bacillati</taxon>
        <taxon>Actinomycetota</taxon>
        <taxon>Actinomycetes</taxon>
        <taxon>Micrococcales</taxon>
        <taxon>Microbacteriaceae</taxon>
        <taxon>Cryobacterium</taxon>
    </lineage>
</organism>